<dbReference type="SUPFAM" id="SSF50249">
    <property type="entry name" value="Nucleic acid-binding proteins"/>
    <property type="match status" value="1"/>
</dbReference>
<dbReference type="AlphaFoldDB" id="A0AAV1I2Y3"/>
<evidence type="ECO:0008006" key="7">
    <source>
        <dbReference type="Google" id="ProtNLM"/>
    </source>
</evidence>
<name>A0AAV1I2Y3_9CHLO</name>
<evidence type="ECO:0000256" key="3">
    <source>
        <dbReference type="ARBA" id="ARBA00023242"/>
    </source>
</evidence>
<gene>
    <name evidence="5" type="ORF">CVIRNUC_004876</name>
</gene>
<dbReference type="PIRSF" id="PIRSF000779">
    <property type="entry name" value="RNA_pol_Rpb8"/>
    <property type="match status" value="1"/>
</dbReference>
<keyword evidence="3 4" id="KW-0539">Nucleus</keyword>
<dbReference type="PANTHER" id="PTHR10917">
    <property type="entry name" value="DNA-DIRECTED RNA POLYMERASES I, II, AND III SUBUNIT RPABC3"/>
    <property type="match status" value="1"/>
</dbReference>
<organism evidence="5 6">
    <name type="scientific">Coccomyxa viridis</name>
    <dbReference type="NCBI Taxonomy" id="1274662"/>
    <lineage>
        <taxon>Eukaryota</taxon>
        <taxon>Viridiplantae</taxon>
        <taxon>Chlorophyta</taxon>
        <taxon>core chlorophytes</taxon>
        <taxon>Trebouxiophyceae</taxon>
        <taxon>Trebouxiophyceae incertae sedis</taxon>
        <taxon>Coccomyxaceae</taxon>
        <taxon>Coccomyxa</taxon>
    </lineage>
</organism>
<dbReference type="GO" id="GO:0005665">
    <property type="term" value="C:RNA polymerase II, core complex"/>
    <property type="evidence" value="ECO:0007669"/>
    <property type="project" value="UniProtKB-UniRule"/>
</dbReference>
<dbReference type="GO" id="GO:0005666">
    <property type="term" value="C:RNA polymerase III complex"/>
    <property type="evidence" value="ECO:0007669"/>
    <property type="project" value="TreeGrafter"/>
</dbReference>
<dbReference type="InterPro" id="IPR005570">
    <property type="entry name" value="RPABC3"/>
</dbReference>
<dbReference type="Gene3D" id="2.40.50.140">
    <property type="entry name" value="Nucleic acid-binding proteins"/>
    <property type="match status" value="1"/>
</dbReference>
<dbReference type="GO" id="GO:0005736">
    <property type="term" value="C:RNA polymerase I complex"/>
    <property type="evidence" value="ECO:0007669"/>
    <property type="project" value="TreeGrafter"/>
</dbReference>
<accession>A0AAV1I2Y3</accession>
<sequence>MAKPVVFEDIFEVLATDPGGKHFDKVTRYQCHSDLYEMDLMLDVNTSIYPLQDGDKFSLALAKTINVDGTPTDGTFNAQMQSKRQTLMDSFEYVMFGRIFKYEDTPSGASNQMRVQVYVSFGGLLMQLTGDLQKLQELDVDANIYLLMRKVS</sequence>
<reference evidence="5 6" key="1">
    <citation type="submission" date="2023-10" db="EMBL/GenBank/DDBJ databases">
        <authorList>
            <person name="Maclean D."/>
            <person name="Macfadyen A."/>
        </authorList>
    </citation>
    <scope>NUCLEOTIDE SEQUENCE [LARGE SCALE GENOMIC DNA]</scope>
</reference>
<comment type="caution">
    <text evidence="5">The sequence shown here is derived from an EMBL/GenBank/DDBJ whole genome shotgun (WGS) entry which is preliminary data.</text>
</comment>
<evidence type="ECO:0000256" key="1">
    <source>
        <dbReference type="ARBA" id="ARBA00004123"/>
    </source>
</evidence>
<dbReference type="FunFam" id="2.40.50.140:FF:000073">
    <property type="entry name" value="DNA-directed RNA polymerases I, II, and III subunit RPABC3"/>
    <property type="match status" value="1"/>
</dbReference>
<evidence type="ECO:0000313" key="6">
    <source>
        <dbReference type="Proteomes" id="UP001314263"/>
    </source>
</evidence>
<dbReference type="Pfam" id="PF03870">
    <property type="entry name" value="RNA_pol_Rpb8"/>
    <property type="match status" value="1"/>
</dbReference>
<proteinExistence type="inferred from homology"/>
<keyword evidence="6" id="KW-1185">Reference proteome</keyword>
<dbReference type="EMBL" id="CAUYUE010000006">
    <property type="protein sequence ID" value="CAK0779870.1"/>
    <property type="molecule type" value="Genomic_DNA"/>
</dbReference>
<dbReference type="PANTHER" id="PTHR10917:SF0">
    <property type="entry name" value="DNA-DIRECTED RNA POLYMERASES I, II, AND III SUBUNIT RPABC3"/>
    <property type="match status" value="1"/>
</dbReference>
<dbReference type="SMART" id="SM00658">
    <property type="entry name" value="RPOL8c"/>
    <property type="match status" value="1"/>
</dbReference>
<dbReference type="InterPro" id="IPR012340">
    <property type="entry name" value="NA-bd_OB-fold"/>
</dbReference>
<dbReference type="Proteomes" id="UP001314263">
    <property type="component" value="Unassembled WGS sequence"/>
</dbReference>
<evidence type="ECO:0000256" key="2">
    <source>
        <dbReference type="ARBA" id="ARBA00008912"/>
    </source>
</evidence>
<evidence type="ECO:0000313" key="5">
    <source>
        <dbReference type="EMBL" id="CAK0779870.1"/>
    </source>
</evidence>
<protein>
    <recommendedName>
        <fullName evidence="7">DNA-directed RNA polymerases I, II, and III subunit RPABC3</fullName>
    </recommendedName>
</protein>
<dbReference type="GO" id="GO:0003899">
    <property type="term" value="F:DNA-directed RNA polymerase activity"/>
    <property type="evidence" value="ECO:0007669"/>
    <property type="project" value="UniProtKB-UniRule"/>
</dbReference>
<comment type="similarity">
    <text evidence="2 4">Belongs to the eukaryotic RPB8 RNA polymerase subunit family.</text>
</comment>
<dbReference type="GO" id="GO:0006351">
    <property type="term" value="P:DNA-templated transcription"/>
    <property type="evidence" value="ECO:0007669"/>
    <property type="project" value="UniProtKB-UniRule"/>
</dbReference>
<comment type="subcellular location">
    <subcellularLocation>
        <location evidence="1">Nucleus</location>
    </subcellularLocation>
</comment>
<evidence type="ECO:0000256" key="4">
    <source>
        <dbReference type="PIRNR" id="PIRNR000779"/>
    </source>
</evidence>